<dbReference type="PROSITE" id="PS51154">
    <property type="entry name" value="MACRO"/>
    <property type="match status" value="1"/>
</dbReference>
<proteinExistence type="predicted"/>
<organism evidence="2">
    <name type="scientific">marine sediment metagenome</name>
    <dbReference type="NCBI Taxonomy" id="412755"/>
    <lineage>
        <taxon>unclassified sequences</taxon>
        <taxon>metagenomes</taxon>
        <taxon>ecological metagenomes</taxon>
    </lineage>
</organism>
<dbReference type="Pfam" id="PF01661">
    <property type="entry name" value="Macro"/>
    <property type="match status" value="1"/>
</dbReference>
<comment type="caution">
    <text evidence="2">The sequence shown here is derived from an EMBL/GenBank/DDBJ whole genome shotgun (WGS) entry which is preliminary data.</text>
</comment>
<sequence length="153" mass="17964">MPIEYKVDQDIFKSDAEALVNTVNTVGIMGKGLAKEFKKRYPEMFKDYRKKCENNKLKIGKVDLFKTLDHLIVNFPTKIHWKNNSRLEWIEAGLQYFVNNYKKWKIKSVAFPQLGTNHGKLDWNSVKPLMISYLEPLSIKVQIYTRSTVLSNY</sequence>
<dbReference type="SMART" id="SM00506">
    <property type="entry name" value="A1pp"/>
    <property type="match status" value="1"/>
</dbReference>
<dbReference type="InterPro" id="IPR050892">
    <property type="entry name" value="ADP-ribose_metab_enzymes"/>
</dbReference>
<dbReference type="PANTHER" id="PTHR12521">
    <property type="entry name" value="PROTEIN C6ORF130"/>
    <property type="match status" value="1"/>
</dbReference>
<evidence type="ECO:0000259" key="1">
    <source>
        <dbReference type="PROSITE" id="PS51154"/>
    </source>
</evidence>
<dbReference type="PANTHER" id="PTHR12521:SF0">
    <property type="entry name" value="ADP-RIBOSE GLYCOHYDROLASE OARD1"/>
    <property type="match status" value="1"/>
</dbReference>
<protein>
    <recommendedName>
        <fullName evidence="1">Macro domain-containing protein</fullName>
    </recommendedName>
</protein>
<dbReference type="SUPFAM" id="SSF52949">
    <property type="entry name" value="Macro domain-like"/>
    <property type="match status" value="1"/>
</dbReference>
<name>A0A0F9U8A9_9ZZZZ</name>
<feature type="domain" description="Macro" evidence="1">
    <location>
        <begin position="1"/>
        <end position="153"/>
    </location>
</feature>
<dbReference type="Gene3D" id="3.40.220.10">
    <property type="entry name" value="Leucine Aminopeptidase, subunit E, domain 1"/>
    <property type="match status" value="1"/>
</dbReference>
<reference evidence="2" key="1">
    <citation type="journal article" date="2015" name="Nature">
        <title>Complex archaea that bridge the gap between prokaryotes and eukaryotes.</title>
        <authorList>
            <person name="Spang A."/>
            <person name="Saw J.H."/>
            <person name="Jorgensen S.L."/>
            <person name="Zaremba-Niedzwiedzka K."/>
            <person name="Martijn J."/>
            <person name="Lind A.E."/>
            <person name="van Eijk R."/>
            <person name="Schleper C."/>
            <person name="Guy L."/>
            <person name="Ettema T.J."/>
        </authorList>
    </citation>
    <scope>NUCLEOTIDE SEQUENCE</scope>
</reference>
<dbReference type="InterPro" id="IPR043472">
    <property type="entry name" value="Macro_dom-like"/>
</dbReference>
<dbReference type="EMBL" id="LAZR01001146">
    <property type="protein sequence ID" value="KKN49873.1"/>
    <property type="molecule type" value="Genomic_DNA"/>
</dbReference>
<gene>
    <name evidence="2" type="ORF">LCGC14_0638380</name>
</gene>
<dbReference type="AlphaFoldDB" id="A0A0F9U8A9"/>
<evidence type="ECO:0000313" key="2">
    <source>
        <dbReference type="EMBL" id="KKN49873.1"/>
    </source>
</evidence>
<accession>A0A0F9U8A9</accession>
<dbReference type="InterPro" id="IPR002589">
    <property type="entry name" value="Macro_dom"/>
</dbReference>
<dbReference type="GO" id="GO:0140291">
    <property type="term" value="P:peptidyl-glutamate ADP-deribosylation"/>
    <property type="evidence" value="ECO:0007669"/>
    <property type="project" value="TreeGrafter"/>
</dbReference>